<dbReference type="PANTHER" id="PTHR31212">
    <property type="entry name" value="ALPHA-KETOGLUTARATE-DEPENDENT DIOXYGENASE ALKB HOMOLOG 3"/>
    <property type="match status" value="1"/>
</dbReference>
<gene>
    <name evidence="11" type="ORF">FLAT13_01419</name>
</gene>
<name>A0A6V6YTF9_9FLAO</name>
<dbReference type="InterPro" id="IPR035451">
    <property type="entry name" value="Ada-like_dom_sf"/>
</dbReference>
<dbReference type="GO" id="GO:0140097">
    <property type="term" value="F:catalytic activity, acting on DNA"/>
    <property type="evidence" value="ECO:0007669"/>
    <property type="project" value="UniProtKB-ARBA"/>
</dbReference>
<evidence type="ECO:0000256" key="9">
    <source>
        <dbReference type="ARBA" id="ARBA00023204"/>
    </source>
</evidence>
<dbReference type="GO" id="GO:0016787">
    <property type="term" value="F:hydrolase activity"/>
    <property type="evidence" value="ECO:0007669"/>
    <property type="project" value="UniProtKB-ARBA"/>
</dbReference>
<dbReference type="GO" id="GO:0032451">
    <property type="term" value="F:demethylase activity"/>
    <property type="evidence" value="ECO:0007669"/>
    <property type="project" value="UniProtKB-ARBA"/>
</dbReference>
<dbReference type="FunFam" id="2.60.120.590:FF:000004">
    <property type="entry name" value="DNA oxidative demethylase ALKBH2"/>
    <property type="match status" value="1"/>
</dbReference>
<comment type="cofactor">
    <cofactor evidence="1">
        <name>Fe(2+)</name>
        <dbReference type="ChEBI" id="CHEBI:29033"/>
    </cofactor>
</comment>
<feature type="domain" description="Fe2OG dioxygenase" evidence="10">
    <location>
        <begin position="181"/>
        <end position="278"/>
    </location>
</feature>
<keyword evidence="3" id="KW-0227">DNA damage</keyword>
<organism evidence="11 12">
    <name type="scientific">Flavobacterium salmonis</name>
    <dbReference type="NCBI Taxonomy" id="2654844"/>
    <lineage>
        <taxon>Bacteria</taxon>
        <taxon>Pseudomonadati</taxon>
        <taxon>Bacteroidota</taxon>
        <taxon>Flavobacteriia</taxon>
        <taxon>Flavobacteriales</taxon>
        <taxon>Flavobacteriaceae</taxon>
        <taxon>Flavobacterium</taxon>
    </lineage>
</organism>
<dbReference type="GO" id="GO:0003677">
    <property type="term" value="F:DNA binding"/>
    <property type="evidence" value="ECO:0007669"/>
    <property type="project" value="InterPro"/>
</dbReference>
<keyword evidence="5" id="KW-0223">Dioxygenase</keyword>
<keyword evidence="4" id="KW-0460">Magnesium</keyword>
<evidence type="ECO:0000313" key="11">
    <source>
        <dbReference type="EMBL" id="CAD0002827.1"/>
    </source>
</evidence>
<dbReference type="InterPro" id="IPR037151">
    <property type="entry name" value="AlkB-like_sf"/>
</dbReference>
<keyword evidence="12" id="KW-1185">Reference proteome</keyword>
<dbReference type="EMBL" id="CAIJDP010000060">
    <property type="protein sequence ID" value="CAD0002827.1"/>
    <property type="molecule type" value="Genomic_DNA"/>
</dbReference>
<evidence type="ECO:0000256" key="5">
    <source>
        <dbReference type="ARBA" id="ARBA00022964"/>
    </source>
</evidence>
<dbReference type="InterPro" id="IPR032854">
    <property type="entry name" value="ALKBH3"/>
</dbReference>
<dbReference type="Gene3D" id="3.40.10.10">
    <property type="entry name" value="DNA Methylphosphotriester Repair Domain"/>
    <property type="match status" value="1"/>
</dbReference>
<protein>
    <recommendedName>
        <fullName evidence="10">Fe2OG dioxygenase domain-containing protein</fullName>
    </recommendedName>
</protein>
<accession>A0A6V6YTF9</accession>
<evidence type="ECO:0000256" key="3">
    <source>
        <dbReference type="ARBA" id="ARBA00022763"/>
    </source>
</evidence>
<reference evidence="11 12" key="1">
    <citation type="submission" date="2020-06" db="EMBL/GenBank/DDBJ databases">
        <authorList>
            <person name="Criscuolo A."/>
        </authorList>
    </citation>
    <scope>NUCLEOTIDE SEQUENCE [LARGE SCALE GENOMIC DNA]</scope>
    <source>
        <strain evidence="12">CIP 111411</strain>
    </source>
</reference>
<dbReference type="GO" id="GO:0008270">
    <property type="term" value="F:zinc ion binding"/>
    <property type="evidence" value="ECO:0007669"/>
    <property type="project" value="InterPro"/>
</dbReference>
<dbReference type="InterPro" id="IPR027450">
    <property type="entry name" value="AlkB-like"/>
</dbReference>
<dbReference type="Pfam" id="PF02805">
    <property type="entry name" value="Ada_Zn_binding"/>
    <property type="match status" value="1"/>
</dbReference>
<keyword evidence="2" id="KW-0479">Metal-binding</keyword>
<proteinExistence type="predicted"/>
<dbReference type="SUPFAM" id="SSF51197">
    <property type="entry name" value="Clavaminate synthase-like"/>
    <property type="match status" value="1"/>
</dbReference>
<dbReference type="InterPro" id="IPR004026">
    <property type="entry name" value="Ada_DNA_repair_Zn-bd"/>
</dbReference>
<evidence type="ECO:0000256" key="7">
    <source>
        <dbReference type="ARBA" id="ARBA00023004"/>
    </source>
</evidence>
<dbReference type="AlphaFoldDB" id="A0A6V6YTF9"/>
<keyword evidence="6" id="KW-0560">Oxidoreductase</keyword>
<evidence type="ECO:0000259" key="10">
    <source>
        <dbReference type="PROSITE" id="PS51471"/>
    </source>
</evidence>
<dbReference type="GO" id="GO:0008168">
    <property type="term" value="F:methyltransferase activity"/>
    <property type="evidence" value="ECO:0007669"/>
    <property type="project" value="InterPro"/>
</dbReference>
<dbReference type="Gene3D" id="2.60.120.590">
    <property type="entry name" value="Alpha-ketoglutarate-dependent dioxygenase AlkB-like"/>
    <property type="match status" value="1"/>
</dbReference>
<evidence type="ECO:0000256" key="6">
    <source>
        <dbReference type="ARBA" id="ARBA00023002"/>
    </source>
</evidence>
<comment type="caution">
    <text evidence="11">The sequence shown here is derived from an EMBL/GenBank/DDBJ whole genome shotgun (WGS) entry which is preliminary data.</text>
</comment>
<dbReference type="GO" id="GO:0006355">
    <property type="term" value="P:regulation of DNA-templated transcription"/>
    <property type="evidence" value="ECO:0007669"/>
    <property type="project" value="InterPro"/>
</dbReference>
<dbReference type="InterPro" id="IPR005123">
    <property type="entry name" value="Oxoglu/Fe-dep_dioxygenase_dom"/>
</dbReference>
<evidence type="ECO:0000256" key="4">
    <source>
        <dbReference type="ARBA" id="ARBA00022842"/>
    </source>
</evidence>
<dbReference type="SUPFAM" id="SSF57884">
    <property type="entry name" value="Ada DNA repair protein, N-terminal domain (N-Ada 10)"/>
    <property type="match status" value="1"/>
</dbReference>
<evidence type="ECO:0000256" key="2">
    <source>
        <dbReference type="ARBA" id="ARBA00022723"/>
    </source>
</evidence>
<evidence type="ECO:0000256" key="8">
    <source>
        <dbReference type="ARBA" id="ARBA00023159"/>
    </source>
</evidence>
<dbReference type="Pfam" id="PF13532">
    <property type="entry name" value="2OG-FeII_Oxy_2"/>
    <property type="match status" value="1"/>
</dbReference>
<dbReference type="GO" id="GO:0016705">
    <property type="term" value="F:oxidoreductase activity, acting on paired donors, with incorporation or reduction of molecular oxygen"/>
    <property type="evidence" value="ECO:0007669"/>
    <property type="project" value="UniProtKB-ARBA"/>
</dbReference>
<keyword evidence="7" id="KW-0408">Iron</keyword>
<keyword evidence="8" id="KW-0010">Activator</keyword>
<evidence type="ECO:0000313" key="12">
    <source>
        <dbReference type="Proteomes" id="UP000530060"/>
    </source>
</evidence>
<dbReference type="Proteomes" id="UP000530060">
    <property type="component" value="Unassembled WGS sequence"/>
</dbReference>
<evidence type="ECO:0000256" key="1">
    <source>
        <dbReference type="ARBA" id="ARBA00001954"/>
    </source>
</evidence>
<dbReference type="PANTHER" id="PTHR31212:SF4">
    <property type="entry name" value="ALPHA-KETOGLUTARATE-DEPENDENT DIOXYGENASE ALKB HOMOLOG 3"/>
    <property type="match status" value="1"/>
</dbReference>
<dbReference type="GO" id="GO:0006307">
    <property type="term" value="P:DNA alkylation repair"/>
    <property type="evidence" value="ECO:0007669"/>
    <property type="project" value="InterPro"/>
</dbReference>
<keyword evidence="9" id="KW-0234">DNA repair</keyword>
<dbReference type="GO" id="GO:0051213">
    <property type="term" value="F:dioxygenase activity"/>
    <property type="evidence" value="ECO:0007669"/>
    <property type="project" value="UniProtKB-KW"/>
</dbReference>
<dbReference type="PROSITE" id="PS51471">
    <property type="entry name" value="FE2OG_OXY"/>
    <property type="match status" value="1"/>
</dbReference>
<sequence length="279" mass="32351">MIRHCKISDIDLRNKIKKGEICFGGNRKLKIYGTLKCSSGKRMKRENRVFFLSENEAKENGFRPCGHCMKTNYQNWKMDLFNPQTDENTNLLPKDGTVNYYGKLFSKSESDFYRDTFLNSIEWKNDEAIIFGKLILTKRKVAWYGDQEFEYTYSNTTKKALTWTAELLELKKIIEEKTGETFNSCLLNLYHSGEEGMAWHSDAEKDLKKNGAIGSVSFGAERKFAFKHKETKETVSLILEHGSVLVMKDETQTHWLHRLPPTKTTSKPRVNLTFRTIVG</sequence>